<reference evidence="3" key="1">
    <citation type="journal article" date="2012" name="Nat. Biotechnol.">
        <title>Reference genome sequence of the model plant Setaria.</title>
        <authorList>
            <person name="Bennetzen J.L."/>
            <person name="Schmutz J."/>
            <person name="Wang H."/>
            <person name="Percifield R."/>
            <person name="Hawkins J."/>
            <person name="Pontaroli A.C."/>
            <person name="Estep M."/>
            <person name="Feng L."/>
            <person name="Vaughn J.N."/>
            <person name="Grimwood J."/>
            <person name="Jenkins J."/>
            <person name="Barry K."/>
            <person name="Lindquist E."/>
            <person name="Hellsten U."/>
            <person name="Deshpande S."/>
            <person name="Wang X."/>
            <person name="Wu X."/>
            <person name="Mitros T."/>
            <person name="Triplett J."/>
            <person name="Yang X."/>
            <person name="Ye C.Y."/>
            <person name="Mauro-Herrera M."/>
            <person name="Wang L."/>
            <person name="Li P."/>
            <person name="Sharma M."/>
            <person name="Sharma R."/>
            <person name="Ronald P.C."/>
            <person name="Panaud O."/>
            <person name="Kellogg E.A."/>
            <person name="Brutnell T.P."/>
            <person name="Doust A.N."/>
            <person name="Tuskan G.A."/>
            <person name="Rokhsar D."/>
            <person name="Devos K.M."/>
        </authorList>
    </citation>
    <scope>NUCLEOTIDE SEQUENCE [LARGE SCALE GENOMIC DNA]</scope>
    <source>
        <strain evidence="3">Yugu1</strain>
    </source>
</reference>
<sequence length="337" mass="37985">MGFSYQTNLTSSNHHQSMALAPSQQWKKMRRVLTSEVLSASMEQRFHRRRAEEADHLVRLVYNQCSSPAGNNSVVDGRHVAQHFCGNMIRRLMFRKRHFVEPPPSSFSAGTAAGPGPEEVAHVDALFTLVNYVYSFSISHYIPAWIIGLDIDGHKKVVKGERIHERSTRGDKREPRDFLDVLVSLQDSEGQPFLSLDEIRAQTAEIMFAIVDNPSNAVEWALAEMMNKPEVMQKAIDELNTLVGKGRLVQESDLPRAFRLRPYHAFNPPHVAMQDTIVSGYFIPKDSHVFTLIRFISFSTGRRGCPGVSLGSSVTMMLFARLPQGFTWSMPASVHTM</sequence>
<protein>
    <recommendedName>
        <fullName evidence="4">Cytochrome P450</fullName>
    </recommendedName>
</protein>
<dbReference type="PANTHER" id="PTHR24281">
    <property type="entry name" value="STEROID 21-HYDROXYLASE-RELATED"/>
    <property type="match status" value="1"/>
</dbReference>
<dbReference type="InterPro" id="IPR001128">
    <property type="entry name" value="Cyt_P450"/>
</dbReference>
<dbReference type="AlphaFoldDB" id="A0A368SHY7"/>
<evidence type="ECO:0008006" key="4">
    <source>
        <dbReference type="Google" id="ProtNLM"/>
    </source>
</evidence>
<reference evidence="3" key="2">
    <citation type="submission" date="2015-07" db="EMBL/GenBank/DDBJ databases">
        <authorList>
            <person name="Noorani M."/>
        </authorList>
    </citation>
    <scope>NUCLEOTIDE SEQUENCE</scope>
    <source>
        <strain evidence="3">Yugu1</strain>
    </source>
</reference>
<gene>
    <name evidence="3" type="ORF">SETIT_9G184700v2</name>
</gene>
<accession>A0A368SHY7</accession>
<dbReference type="SUPFAM" id="SSF48264">
    <property type="entry name" value="Cytochrome P450"/>
    <property type="match status" value="1"/>
</dbReference>
<dbReference type="EMBL" id="CM003536">
    <property type="protein sequence ID" value="RCV42056.1"/>
    <property type="molecule type" value="Genomic_DNA"/>
</dbReference>
<comment type="similarity">
    <text evidence="1">Belongs to the cytochrome P450 family.</text>
</comment>
<dbReference type="Gene3D" id="1.10.630.10">
    <property type="entry name" value="Cytochrome P450"/>
    <property type="match status" value="1"/>
</dbReference>
<proteinExistence type="inferred from homology"/>
<dbReference type="GO" id="GO:0020037">
    <property type="term" value="F:heme binding"/>
    <property type="evidence" value="ECO:0007669"/>
    <property type="project" value="InterPro"/>
</dbReference>
<dbReference type="PROSITE" id="PS00086">
    <property type="entry name" value="CYTOCHROME_P450"/>
    <property type="match status" value="1"/>
</dbReference>
<dbReference type="InterPro" id="IPR036396">
    <property type="entry name" value="Cyt_P450_sf"/>
</dbReference>
<dbReference type="GO" id="GO:0016705">
    <property type="term" value="F:oxidoreductase activity, acting on paired donors, with incorporation or reduction of molecular oxygen"/>
    <property type="evidence" value="ECO:0007669"/>
    <property type="project" value="InterPro"/>
</dbReference>
<dbReference type="Pfam" id="PF00067">
    <property type="entry name" value="p450"/>
    <property type="match status" value="1"/>
</dbReference>
<evidence type="ECO:0000313" key="3">
    <source>
        <dbReference type="EMBL" id="RCV42056.1"/>
    </source>
</evidence>
<name>A0A368SHY7_SETIT</name>
<feature type="region of interest" description="Disordered" evidence="2">
    <location>
        <begin position="1"/>
        <end position="23"/>
    </location>
</feature>
<keyword evidence="1" id="KW-0408">Iron</keyword>
<organism evidence="3">
    <name type="scientific">Setaria italica</name>
    <name type="common">Foxtail millet</name>
    <name type="synonym">Panicum italicum</name>
    <dbReference type="NCBI Taxonomy" id="4555"/>
    <lineage>
        <taxon>Eukaryota</taxon>
        <taxon>Viridiplantae</taxon>
        <taxon>Streptophyta</taxon>
        <taxon>Embryophyta</taxon>
        <taxon>Tracheophyta</taxon>
        <taxon>Spermatophyta</taxon>
        <taxon>Magnoliopsida</taxon>
        <taxon>Liliopsida</taxon>
        <taxon>Poales</taxon>
        <taxon>Poaceae</taxon>
        <taxon>PACMAD clade</taxon>
        <taxon>Panicoideae</taxon>
        <taxon>Panicodae</taxon>
        <taxon>Paniceae</taxon>
        <taxon>Cenchrinae</taxon>
        <taxon>Setaria</taxon>
    </lineage>
</organism>
<keyword evidence="1" id="KW-0503">Monooxygenase</keyword>
<keyword evidence="1" id="KW-0479">Metal-binding</keyword>
<dbReference type="PRINTS" id="PR00463">
    <property type="entry name" value="EP450I"/>
</dbReference>
<dbReference type="InterPro" id="IPR002401">
    <property type="entry name" value="Cyt_P450_E_grp-I"/>
</dbReference>
<dbReference type="GO" id="GO:0004497">
    <property type="term" value="F:monooxygenase activity"/>
    <property type="evidence" value="ECO:0007669"/>
    <property type="project" value="UniProtKB-KW"/>
</dbReference>
<dbReference type="InterPro" id="IPR017972">
    <property type="entry name" value="Cyt_P450_CS"/>
</dbReference>
<keyword evidence="1" id="KW-0560">Oxidoreductase</keyword>
<dbReference type="OrthoDB" id="681444at2759"/>
<evidence type="ECO:0000256" key="2">
    <source>
        <dbReference type="SAM" id="MobiDB-lite"/>
    </source>
</evidence>
<keyword evidence="1" id="KW-0349">Heme</keyword>
<dbReference type="GO" id="GO:0005506">
    <property type="term" value="F:iron ion binding"/>
    <property type="evidence" value="ECO:0007669"/>
    <property type="project" value="InterPro"/>
</dbReference>
<evidence type="ECO:0000256" key="1">
    <source>
        <dbReference type="RuleBase" id="RU000461"/>
    </source>
</evidence>